<comment type="caution">
    <text evidence="2">The sequence shown here is derived from an EMBL/GenBank/DDBJ whole genome shotgun (WGS) entry which is preliminary data.</text>
</comment>
<dbReference type="OrthoDB" id="194443at2759"/>
<feature type="compositionally biased region" description="Polar residues" evidence="1">
    <location>
        <begin position="289"/>
        <end position="319"/>
    </location>
</feature>
<feature type="region of interest" description="Disordered" evidence="1">
    <location>
        <begin position="1"/>
        <end position="27"/>
    </location>
</feature>
<feature type="compositionally biased region" description="Low complexity" evidence="1">
    <location>
        <begin position="165"/>
        <end position="175"/>
    </location>
</feature>
<dbReference type="AlphaFoldDB" id="A0A8H7T1G6"/>
<evidence type="ECO:0000313" key="3">
    <source>
        <dbReference type="Proteomes" id="UP000664132"/>
    </source>
</evidence>
<feature type="region of interest" description="Disordered" evidence="1">
    <location>
        <begin position="158"/>
        <end position="186"/>
    </location>
</feature>
<accession>A0A8H7T1G6</accession>
<feature type="region of interest" description="Disordered" evidence="1">
    <location>
        <begin position="287"/>
        <end position="319"/>
    </location>
</feature>
<sequence>MDQDASSFPKQEECWDSPVSAPSPPARPPLLIPLIPIETTPVPLEDPVIEHFSTNALDKERKQHTFGTVFSDKMARETKREIGPPERQRSIIVIDPISDDAKSGIDVKNEVPEPHTPMRAHLVRALYGSCPSSKRQSPPKAEQLPEITPFSQFFASLENSHEGSPDSSPVLDPLPTFDSGEPPFDSSMTSVTQLFSTSLPSNQRCPPRKLRSIGNKWRQDFIDRQRSPPRRAARRKQLKAKRPLMIPKLSGGRKFKIKNIYQEFSPRVTVNSEAETRNSNLSRGLLSVGQLSSKESTTQQKASPSWSEYEDSQSQPIDTNVGANITKFQHRSEPSRLVTRPPKPSLLKPHAEMMNFLIGTSTFSVYADFIRWHCPMLAEENEHIRGHSNINRSLEDVDAGVFGLFVNWLYTERLINKRGDPPFQQRCIGIWILGNMLQMPKLSNDALDALEARRRKEGVIQTKAFHYIYSNTKEGNPLRRYVTDVCVYFMPNLTEREKSERFPEQLDQDIFLASLIHKIKPENEEIDPTQYHLKIEA</sequence>
<feature type="compositionally biased region" description="Basic residues" evidence="1">
    <location>
        <begin position="227"/>
        <end position="242"/>
    </location>
</feature>
<dbReference type="Proteomes" id="UP000664132">
    <property type="component" value="Unassembled WGS sequence"/>
</dbReference>
<evidence type="ECO:0000256" key="1">
    <source>
        <dbReference type="SAM" id="MobiDB-lite"/>
    </source>
</evidence>
<feature type="region of interest" description="Disordered" evidence="1">
    <location>
        <begin position="223"/>
        <end position="242"/>
    </location>
</feature>
<name>A0A8H7T1G6_9HELO</name>
<protein>
    <recommendedName>
        <fullName evidence="4">BTB domain-containing protein</fullName>
    </recommendedName>
</protein>
<reference evidence="2" key="1">
    <citation type="submission" date="2021-02" db="EMBL/GenBank/DDBJ databases">
        <title>Genome sequence Cadophora malorum strain M34.</title>
        <authorList>
            <person name="Stefanovic E."/>
            <person name="Vu D."/>
            <person name="Scully C."/>
            <person name="Dijksterhuis J."/>
            <person name="Roader J."/>
            <person name="Houbraken J."/>
        </authorList>
    </citation>
    <scope>NUCLEOTIDE SEQUENCE</scope>
    <source>
        <strain evidence="2">M34</strain>
    </source>
</reference>
<gene>
    <name evidence="2" type="ORF">IFR04_015375</name>
</gene>
<keyword evidence="3" id="KW-1185">Reference proteome</keyword>
<evidence type="ECO:0000313" key="2">
    <source>
        <dbReference type="EMBL" id="KAG4411487.1"/>
    </source>
</evidence>
<proteinExistence type="predicted"/>
<dbReference type="Gene3D" id="3.30.710.10">
    <property type="entry name" value="Potassium Channel Kv1.1, Chain A"/>
    <property type="match status" value="1"/>
</dbReference>
<dbReference type="InterPro" id="IPR011333">
    <property type="entry name" value="SKP1/BTB/POZ_sf"/>
</dbReference>
<organism evidence="2 3">
    <name type="scientific">Cadophora malorum</name>
    <dbReference type="NCBI Taxonomy" id="108018"/>
    <lineage>
        <taxon>Eukaryota</taxon>
        <taxon>Fungi</taxon>
        <taxon>Dikarya</taxon>
        <taxon>Ascomycota</taxon>
        <taxon>Pezizomycotina</taxon>
        <taxon>Leotiomycetes</taxon>
        <taxon>Helotiales</taxon>
        <taxon>Ploettnerulaceae</taxon>
        <taxon>Cadophora</taxon>
    </lineage>
</organism>
<dbReference type="EMBL" id="JAFJYH010000470">
    <property type="protein sequence ID" value="KAG4411487.1"/>
    <property type="molecule type" value="Genomic_DNA"/>
</dbReference>
<evidence type="ECO:0008006" key="4">
    <source>
        <dbReference type="Google" id="ProtNLM"/>
    </source>
</evidence>